<reference evidence="1" key="1">
    <citation type="submission" date="2021-01" db="EMBL/GenBank/DDBJ databases">
        <authorList>
            <consortium name="Genoscope - CEA"/>
            <person name="William W."/>
        </authorList>
    </citation>
    <scope>NUCLEOTIDE SEQUENCE</scope>
</reference>
<sequence>MSKYHIQNYQILKVLDKGTYAIVQQAQNIRIKEFATIDVIFIMIDNLEGIYKQQTLKLLESEIMRITKWINYIHICRIERHSTKLECNQSDVLKEIQQC</sequence>
<proteinExistence type="predicted"/>
<gene>
    <name evidence="1" type="ORF">POCTA_138.1.T0470045</name>
</gene>
<name>A0A8S1UNB1_PAROT</name>
<protein>
    <submittedName>
        <fullName evidence="1">Uncharacterized protein</fullName>
    </submittedName>
</protein>
<organism evidence="1 2">
    <name type="scientific">Paramecium octaurelia</name>
    <dbReference type="NCBI Taxonomy" id="43137"/>
    <lineage>
        <taxon>Eukaryota</taxon>
        <taxon>Sar</taxon>
        <taxon>Alveolata</taxon>
        <taxon>Ciliophora</taxon>
        <taxon>Intramacronucleata</taxon>
        <taxon>Oligohymenophorea</taxon>
        <taxon>Peniculida</taxon>
        <taxon>Parameciidae</taxon>
        <taxon>Paramecium</taxon>
    </lineage>
</organism>
<dbReference type="Proteomes" id="UP000683925">
    <property type="component" value="Unassembled WGS sequence"/>
</dbReference>
<comment type="caution">
    <text evidence="1">The sequence shown here is derived from an EMBL/GenBank/DDBJ whole genome shotgun (WGS) entry which is preliminary data.</text>
</comment>
<accession>A0A8S1UNB1</accession>
<keyword evidence="2" id="KW-1185">Reference proteome</keyword>
<evidence type="ECO:0000313" key="1">
    <source>
        <dbReference type="EMBL" id="CAD8165637.1"/>
    </source>
</evidence>
<dbReference type="AlphaFoldDB" id="A0A8S1UNB1"/>
<dbReference type="OrthoDB" id="63267at2759"/>
<dbReference type="EMBL" id="CAJJDP010000047">
    <property type="protein sequence ID" value="CAD8165637.1"/>
    <property type="molecule type" value="Genomic_DNA"/>
</dbReference>
<evidence type="ECO:0000313" key="2">
    <source>
        <dbReference type="Proteomes" id="UP000683925"/>
    </source>
</evidence>